<dbReference type="Proteomes" id="UP000239563">
    <property type="component" value="Chromosome IX"/>
</dbReference>
<name>A0A2N8UFM9_9BASI</name>
<evidence type="ECO:0000313" key="2">
    <source>
        <dbReference type="EMBL" id="SJX63766.1"/>
    </source>
</evidence>
<sequence length="402" mass="46190">MASAAERDFSKKLACTKDSDARFPDGATFLPLPVRRYPALPQRSRLARQEGGQRHRQRQRQQHHQQRWQQQQGGGAVLFAPYPVEVWQESHSRRDHPFLAEPSAHQKLALSMKIKVFEPGSDKALREIIFDSSNTALRPGSRLEIRKEWRSVPTLLCDRSIFTDDKHRHKTVHKMRLVAMPHSVAASCLSSIAGILGWDGLTFYNYRRTFATLVKHQIPDEQLKLLMGHRRSRSWVADSVYVSDHCQIDRSGFAAGGRWTERLHSVRISLLSRFDCSRLLVGSRLAVAETERQSLCPIRVEQCLAPTDDIEKAIVELRARQAYRSCTDQGLACISAWRRILYHRHRQVRFMAMHKAQLNKVCVHASTSAEWKSEHLALQEMGQCDMVQVLTSFYSSALFTRR</sequence>
<reference evidence="2 3" key="1">
    <citation type="submission" date="2017-02" db="EMBL/GenBank/DDBJ databases">
        <authorList>
            <person name="Peterson S.W."/>
        </authorList>
    </citation>
    <scope>NUCLEOTIDE SEQUENCE [LARGE SCALE GENOMIC DNA]</scope>
    <source>
        <strain evidence="2 3">SRS1_H2-8</strain>
    </source>
</reference>
<evidence type="ECO:0000256" key="1">
    <source>
        <dbReference type="SAM" id="MobiDB-lite"/>
    </source>
</evidence>
<organism evidence="2 3">
    <name type="scientific">Sporisorium reilianum f. sp. reilianum</name>
    <dbReference type="NCBI Taxonomy" id="72559"/>
    <lineage>
        <taxon>Eukaryota</taxon>
        <taxon>Fungi</taxon>
        <taxon>Dikarya</taxon>
        <taxon>Basidiomycota</taxon>
        <taxon>Ustilaginomycotina</taxon>
        <taxon>Ustilaginomycetes</taxon>
        <taxon>Ustilaginales</taxon>
        <taxon>Ustilaginaceae</taxon>
        <taxon>Sporisorium</taxon>
    </lineage>
</organism>
<feature type="region of interest" description="Disordered" evidence="1">
    <location>
        <begin position="1"/>
        <end position="27"/>
    </location>
</feature>
<gene>
    <name evidence="2" type="ORF">SRS1_14514</name>
</gene>
<dbReference type="EMBL" id="LT795062">
    <property type="protein sequence ID" value="SJX63766.1"/>
    <property type="molecule type" value="Genomic_DNA"/>
</dbReference>
<proteinExistence type="predicted"/>
<accession>A0A2N8UFM9</accession>
<feature type="region of interest" description="Disordered" evidence="1">
    <location>
        <begin position="45"/>
        <end position="73"/>
    </location>
</feature>
<evidence type="ECO:0000313" key="3">
    <source>
        <dbReference type="Proteomes" id="UP000239563"/>
    </source>
</evidence>
<feature type="compositionally biased region" description="Basic residues" evidence="1">
    <location>
        <begin position="54"/>
        <end position="66"/>
    </location>
</feature>
<feature type="compositionally biased region" description="Basic and acidic residues" evidence="1">
    <location>
        <begin position="1"/>
        <end position="23"/>
    </location>
</feature>
<protein>
    <submittedName>
        <fullName evidence="2">Uncharacterized protein</fullName>
    </submittedName>
</protein>
<dbReference type="AlphaFoldDB" id="A0A2N8UFM9"/>